<dbReference type="EMBL" id="QNRK01000039">
    <property type="protein sequence ID" value="RBP04559.1"/>
    <property type="molecule type" value="Genomic_DNA"/>
</dbReference>
<comment type="caution">
    <text evidence="3">The sequence shown here is derived from an EMBL/GenBank/DDBJ whole genome shotgun (WGS) entry which is preliminary data.</text>
</comment>
<feature type="chain" id="PRO_5016688407" description="Secretory lipase" evidence="2">
    <location>
        <begin position="25"/>
        <end position="406"/>
    </location>
</feature>
<evidence type="ECO:0000313" key="4">
    <source>
        <dbReference type="Proteomes" id="UP000253529"/>
    </source>
</evidence>
<dbReference type="PANTHER" id="PTHR34853:SF1">
    <property type="entry name" value="LIPASE 5"/>
    <property type="match status" value="1"/>
</dbReference>
<protein>
    <recommendedName>
        <fullName evidence="5">Secretory lipase</fullName>
    </recommendedName>
</protein>
<sequence length="406" mass="43171">MAALVRWLMIVALASFAMANAVSAQTGGGAKVAVPSGVSYERIDHWDAARLNSILSDDAPAFFGVHVASAPAQNGVTLYRVTYPSVIPERGNRPTVATGLLAVPDTGGTVFPTLSYQHGTVYGKDEVPSFPDKSAETRLALAVFGGQGYIVIGADYFGMGPSSEPEGYVVKASQSQAPFDMLLASRAVLDHLGVSSAKLFLGGWSQGGFVTMALLEKLEASGVPVAAAATASAPVDGFALISGALDFPRKTDAPWLTTIVILSAFSFENYYGVPGLAHSIINDAAYEASRKLYEREAVAVADIPTDLRKLVRPDYFDPQFFAASAYGRLLAEKTHAYRWVVRTPVRNYYGEADEAIPTDLGRLAMTYQHAIGAGNTAVEAISTGQTSHRGTYATAAPLWKAWFDGR</sequence>
<evidence type="ECO:0000256" key="2">
    <source>
        <dbReference type="SAM" id="SignalP"/>
    </source>
</evidence>
<evidence type="ECO:0000256" key="1">
    <source>
        <dbReference type="ARBA" id="ARBA00022801"/>
    </source>
</evidence>
<dbReference type="PANTHER" id="PTHR34853">
    <property type="match status" value="1"/>
</dbReference>
<keyword evidence="1" id="KW-0378">Hydrolase</keyword>
<dbReference type="Proteomes" id="UP000253529">
    <property type="component" value="Unassembled WGS sequence"/>
</dbReference>
<proteinExistence type="predicted"/>
<dbReference type="InterPro" id="IPR029058">
    <property type="entry name" value="AB_hydrolase_fold"/>
</dbReference>
<dbReference type="PROSITE" id="PS00708">
    <property type="entry name" value="PRO_ENDOPEP_SER"/>
    <property type="match status" value="1"/>
</dbReference>
<accession>A0A366ESR3</accession>
<evidence type="ECO:0008006" key="5">
    <source>
        <dbReference type="Google" id="ProtNLM"/>
    </source>
</evidence>
<organism evidence="3 4">
    <name type="scientific">Roseiarcus fermentans</name>
    <dbReference type="NCBI Taxonomy" id="1473586"/>
    <lineage>
        <taxon>Bacteria</taxon>
        <taxon>Pseudomonadati</taxon>
        <taxon>Pseudomonadota</taxon>
        <taxon>Alphaproteobacteria</taxon>
        <taxon>Hyphomicrobiales</taxon>
        <taxon>Roseiarcaceae</taxon>
        <taxon>Roseiarcus</taxon>
    </lineage>
</organism>
<dbReference type="InterPro" id="IPR005152">
    <property type="entry name" value="Lipase_secreted"/>
</dbReference>
<feature type="signal peptide" evidence="2">
    <location>
        <begin position="1"/>
        <end position="24"/>
    </location>
</feature>
<dbReference type="GO" id="GO:0004252">
    <property type="term" value="F:serine-type endopeptidase activity"/>
    <property type="evidence" value="ECO:0007669"/>
    <property type="project" value="InterPro"/>
</dbReference>
<dbReference type="GO" id="GO:0006508">
    <property type="term" value="P:proteolysis"/>
    <property type="evidence" value="ECO:0007669"/>
    <property type="project" value="InterPro"/>
</dbReference>
<reference evidence="3 4" key="1">
    <citation type="submission" date="2018-06" db="EMBL/GenBank/DDBJ databases">
        <title>Genomic Encyclopedia of Type Strains, Phase IV (KMG-IV): sequencing the most valuable type-strain genomes for metagenomic binning, comparative biology and taxonomic classification.</title>
        <authorList>
            <person name="Goeker M."/>
        </authorList>
    </citation>
    <scope>NUCLEOTIDE SEQUENCE [LARGE SCALE GENOMIC DNA]</scope>
    <source>
        <strain evidence="3 4">DSM 24875</strain>
    </source>
</reference>
<dbReference type="AlphaFoldDB" id="A0A366ESR3"/>
<name>A0A366ESR3_9HYPH</name>
<dbReference type="SUPFAM" id="SSF53474">
    <property type="entry name" value="alpha/beta-Hydrolases"/>
    <property type="match status" value="1"/>
</dbReference>
<dbReference type="PIRSF" id="PIRSF029171">
    <property type="entry name" value="Esterase_LipA"/>
    <property type="match status" value="1"/>
</dbReference>
<evidence type="ECO:0000313" key="3">
    <source>
        <dbReference type="EMBL" id="RBP04559.1"/>
    </source>
</evidence>
<dbReference type="Gene3D" id="3.40.50.1820">
    <property type="entry name" value="alpha/beta hydrolase"/>
    <property type="match status" value="1"/>
</dbReference>
<dbReference type="Gene3D" id="1.10.260.160">
    <property type="match status" value="1"/>
</dbReference>
<keyword evidence="4" id="KW-1185">Reference proteome</keyword>
<gene>
    <name evidence="3" type="ORF">DFR50_13936</name>
</gene>
<dbReference type="GO" id="GO:0016042">
    <property type="term" value="P:lipid catabolic process"/>
    <property type="evidence" value="ECO:0007669"/>
    <property type="project" value="InterPro"/>
</dbReference>
<dbReference type="InterPro" id="IPR002471">
    <property type="entry name" value="Pept_S9_AS"/>
</dbReference>
<keyword evidence="2" id="KW-0732">Signal</keyword>
<dbReference type="GO" id="GO:0004806">
    <property type="term" value="F:triacylglycerol lipase activity"/>
    <property type="evidence" value="ECO:0007669"/>
    <property type="project" value="InterPro"/>
</dbReference>